<comment type="caution">
    <text evidence="1">The sequence shown here is derived from an EMBL/GenBank/DDBJ whole genome shotgun (WGS) entry which is preliminary data.</text>
</comment>
<organism evidence="1 2">
    <name type="scientific">Trifolium medium</name>
    <dbReference type="NCBI Taxonomy" id="97028"/>
    <lineage>
        <taxon>Eukaryota</taxon>
        <taxon>Viridiplantae</taxon>
        <taxon>Streptophyta</taxon>
        <taxon>Embryophyta</taxon>
        <taxon>Tracheophyta</taxon>
        <taxon>Spermatophyta</taxon>
        <taxon>Magnoliopsida</taxon>
        <taxon>eudicotyledons</taxon>
        <taxon>Gunneridae</taxon>
        <taxon>Pentapetalae</taxon>
        <taxon>rosids</taxon>
        <taxon>fabids</taxon>
        <taxon>Fabales</taxon>
        <taxon>Fabaceae</taxon>
        <taxon>Papilionoideae</taxon>
        <taxon>50 kb inversion clade</taxon>
        <taxon>NPAAA clade</taxon>
        <taxon>Hologalegina</taxon>
        <taxon>IRL clade</taxon>
        <taxon>Trifolieae</taxon>
        <taxon>Trifolium</taxon>
    </lineage>
</organism>
<proteinExistence type="predicted"/>
<dbReference type="Proteomes" id="UP000265520">
    <property type="component" value="Unassembled WGS sequence"/>
</dbReference>
<evidence type="ECO:0000313" key="2">
    <source>
        <dbReference type="Proteomes" id="UP000265520"/>
    </source>
</evidence>
<reference evidence="1 2" key="1">
    <citation type="journal article" date="2018" name="Front. Plant Sci.">
        <title>Red Clover (Trifolium pratense) and Zigzag Clover (T. medium) - A Picture of Genomic Similarities and Differences.</title>
        <authorList>
            <person name="Dluhosova J."/>
            <person name="Istvanek J."/>
            <person name="Nedelnik J."/>
            <person name="Repkova J."/>
        </authorList>
    </citation>
    <scope>NUCLEOTIDE SEQUENCE [LARGE SCALE GENOMIC DNA]</scope>
    <source>
        <strain evidence="2">cv. 10/8</strain>
        <tissue evidence="1">Leaf</tissue>
    </source>
</reference>
<accession>A0A392S8L2</accession>
<name>A0A392S8L2_9FABA</name>
<sequence>EKVKCNSSKCGYPEVHSEYLSGIELRWRPLRCEEASDWYEKTIATHMHSLRCCTHLACNRSPE</sequence>
<dbReference type="AlphaFoldDB" id="A0A392S8L2"/>
<dbReference type="EMBL" id="LXQA010342165">
    <property type="protein sequence ID" value="MCI45293.1"/>
    <property type="molecule type" value="Genomic_DNA"/>
</dbReference>
<feature type="non-terminal residue" evidence="1">
    <location>
        <position position="1"/>
    </location>
</feature>
<evidence type="ECO:0000313" key="1">
    <source>
        <dbReference type="EMBL" id="MCI45293.1"/>
    </source>
</evidence>
<keyword evidence="2" id="KW-1185">Reference proteome</keyword>
<protein>
    <submittedName>
        <fullName evidence="1">Uncharacterized protein</fullName>
    </submittedName>
</protein>